<evidence type="ECO:0000313" key="1">
    <source>
        <dbReference type="EMBL" id="CAL4146236.1"/>
    </source>
</evidence>
<feature type="non-terminal residue" evidence="1">
    <location>
        <position position="1"/>
    </location>
</feature>
<comment type="caution">
    <text evidence="1">The sequence shown here is derived from an EMBL/GenBank/DDBJ whole genome shotgun (WGS) entry which is preliminary data.</text>
</comment>
<proteinExistence type="predicted"/>
<dbReference type="EMBL" id="CAXKWB010035288">
    <property type="protein sequence ID" value="CAL4146236.1"/>
    <property type="molecule type" value="Genomic_DNA"/>
</dbReference>
<protein>
    <submittedName>
        <fullName evidence="1">Uncharacterized protein</fullName>
    </submittedName>
</protein>
<keyword evidence="2" id="KW-1185">Reference proteome</keyword>
<name>A0AAV2RYB0_MEGNR</name>
<dbReference type="AlphaFoldDB" id="A0AAV2RYB0"/>
<organism evidence="1 2">
    <name type="scientific">Meganyctiphanes norvegica</name>
    <name type="common">Northern krill</name>
    <name type="synonym">Thysanopoda norvegica</name>
    <dbReference type="NCBI Taxonomy" id="48144"/>
    <lineage>
        <taxon>Eukaryota</taxon>
        <taxon>Metazoa</taxon>
        <taxon>Ecdysozoa</taxon>
        <taxon>Arthropoda</taxon>
        <taxon>Crustacea</taxon>
        <taxon>Multicrustacea</taxon>
        <taxon>Malacostraca</taxon>
        <taxon>Eumalacostraca</taxon>
        <taxon>Eucarida</taxon>
        <taxon>Euphausiacea</taxon>
        <taxon>Euphausiidae</taxon>
        <taxon>Meganyctiphanes</taxon>
    </lineage>
</organism>
<sequence>SITALPSIHRRSLKAAHKNTAMNGARLISALLLVAHLDHSSAIPQKLQQSANSSPDVHERVFNPIPHCNSIGEPFVPYVESCSKCDDCKEGYRLSPKTCVCHRLFRFNN</sequence>
<gene>
    <name evidence="1" type="ORF">MNOR_LOCUS29838</name>
</gene>
<evidence type="ECO:0000313" key="2">
    <source>
        <dbReference type="Proteomes" id="UP001497623"/>
    </source>
</evidence>
<dbReference type="Proteomes" id="UP001497623">
    <property type="component" value="Unassembled WGS sequence"/>
</dbReference>
<accession>A0AAV2RYB0</accession>
<reference evidence="1 2" key="1">
    <citation type="submission" date="2024-05" db="EMBL/GenBank/DDBJ databases">
        <authorList>
            <person name="Wallberg A."/>
        </authorList>
    </citation>
    <scope>NUCLEOTIDE SEQUENCE [LARGE SCALE GENOMIC DNA]</scope>
</reference>